<evidence type="ECO:0000313" key="6">
    <source>
        <dbReference type="Proteomes" id="UP000193969"/>
    </source>
</evidence>
<dbReference type="Proteomes" id="UP000278252">
    <property type="component" value="Unassembled WGS sequence"/>
</dbReference>
<dbReference type="OrthoDB" id="147896at2157"/>
<feature type="coiled-coil region" evidence="1">
    <location>
        <begin position="185"/>
        <end position="252"/>
    </location>
</feature>
<reference evidence="3 7" key="4">
    <citation type="submission" date="2018-10" db="EMBL/GenBank/DDBJ databases">
        <title>Cultivation of a novel Methanohalophilus strain from Kebrit Deep of the Red Sea and a genomic comparison of members of the genus Methanohalophilus.</title>
        <authorList>
            <person name="Guan Y."/>
            <person name="Ngugi D.K."/>
            <person name="Stingl U."/>
        </authorList>
    </citation>
    <scope>NUCLEOTIDE SEQUENCE [LARGE SCALE GENOMIC DNA]</scope>
    <source>
        <strain evidence="3 7">DSM 7471</strain>
    </source>
</reference>
<organism evidence="2 5">
    <name type="scientific">Methanohalophilus portucalensis FDF-1</name>
    <dbReference type="NCBI Taxonomy" id="523843"/>
    <lineage>
        <taxon>Archaea</taxon>
        <taxon>Methanobacteriati</taxon>
        <taxon>Methanobacteriota</taxon>
        <taxon>Stenosarchaea group</taxon>
        <taxon>Methanomicrobia</taxon>
        <taxon>Methanosarcinales</taxon>
        <taxon>Methanosarcinaceae</taxon>
        <taxon>Methanohalophilus</taxon>
    </lineage>
</organism>
<dbReference type="EMBL" id="JWTK01000002">
    <property type="protein sequence ID" value="OJH49873.1"/>
    <property type="molecule type" value="Genomic_DNA"/>
</dbReference>
<reference evidence="4" key="3">
    <citation type="submission" date="2017-04" db="EMBL/GenBank/DDBJ databases">
        <authorList>
            <person name="Afonso C.L."/>
            <person name="Miller P.J."/>
            <person name="Scott M.A."/>
            <person name="Spackman E."/>
            <person name="Goraichik I."/>
            <person name="Dimitrov K.M."/>
            <person name="Suarez D.L."/>
            <person name="Swayne D.E."/>
        </authorList>
    </citation>
    <scope>NUCLEOTIDE SEQUENCE [LARGE SCALE GENOMIC DNA]</scope>
    <source>
        <strain evidence="4">FDF-1</strain>
    </source>
</reference>
<evidence type="ECO:0000256" key="1">
    <source>
        <dbReference type="SAM" id="Coils"/>
    </source>
</evidence>
<reference evidence="2 5" key="1">
    <citation type="submission" date="2014-12" db="EMBL/GenBank/DDBJ databases">
        <title>The genome sequence of Methanohalophilus portucalensis strain FDF1.</title>
        <authorList>
            <person name="Lai M.-C."/>
            <person name="Lai S.-J."/>
        </authorList>
    </citation>
    <scope>NUCLEOTIDE SEQUENCE [LARGE SCALE GENOMIC DNA]</scope>
    <source>
        <strain evidence="2 5">FDF-1</strain>
    </source>
</reference>
<name>A0A1L9C5V5_9EURY</name>
<evidence type="ECO:0000313" key="5">
    <source>
        <dbReference type="Proteomes" id="UP000185713"/>
    </source>
</evidence>
<keyword evidence="1" id="KW-0175">Coiled coil</keyword>
<dbReference type="AlphaFoldDB" id="A0A1L9C5V5"/>
<evidence type="ECO:0000313" key="3">
    <source>
        <dbReference type="EMBL" id="RNI13315.1"/>
    </source>
</evidence>
<feature type="coiled-coil region" evidence="1">
    <location>
        <begin position="384"/>
        <end position="422"/>
    </location>
</feature>
<dbReference type="EMBL" id="RJJH01000001">
    <property type="protein sequence ID" value="RNI13315.1"/>
    <property type="molecule type" value="Genomic_DNA"/>
</dbReference>
<dbReference type="Gene3D" id="1.10.287.1490">
    <property type="match status" value="1"/>
</dbReference>
<dbReference type="Proteomes" id="UP000185713">
    <property type="component" value="Unassembled WGS sequence"/>
</dbReference>
<keyword evidence="6" id="KW-1185">Reference proteome</keyword>
<dbReference type="Proteomes" id="UP000193969">
    <property type="component" value="Unassembled WGS sequence"/>
</dbReference>
<protein>
    <submittedName>
        <fullName evidence="2">Uncharacterized protein</fullName>
    </submittedName>
</protein>
<dbReference type="EMBL" id="FXBN01000001">
    <property type="protein sequence ID" value="SMH33290.1"/>
    <property type="molecule type" value="Genomic_DNA"/>
</dbReference>
<reference evidence="6" key="2">
    <citation type="submission" date="2017-04" db="EMBL/GenBank/DDBJ databases">
        <authorList>
            <person name="Varghese N."/>
            <person name="Submissions S."/>
        </authorList>
    </citation>
    <scope>NUCLEOTIDE SEQUENCE [LARGE SCALE GENOMIC DNA]</scope>
    <source>
        <strain evidence="6">FDF-1</strain>
    </source>
</reference>
<accession>A0A1L9C5V5</accession>
<evidence type="ECO:0000313" key="7">
    <source>
        <dbReference type="Proteomes" id="UP000278252"/>
    </source>
</evidence>
<evidence type="ECO:0000313" key="2">
    <source>
        <dbReference type="EMBL" id="OJH49873.1"/>
    </source>
</evidence>
<proteinExistence type="predicted"/>
<sequence length="429" mass="49504">MDFLKKLFGKGKDEPEELHLEFENLHEWSKTRYKREVNAAKPLISDLYSAIDNKLDQLRVDKNSFLDATPIESADKKMGKIGDSNRDVIVDNLEILDEKINVPHDNSIEGAHAFYIESLSHMDSFLDNTRKSMLYAKSLYPAEYNKINGDLANLNHALNDLFSTIENPRNKLEMISNIFEDIEDIHNLESEIMDCRDNIGELENKYTSLDENLQDAKSDLEELINGSEYPRAEAINSEIDDVRQQVMDVEADIKRMFTPLSKALSRMKKQDENGIHTLSPQVRNILGIVMKDPVSALDYDLDPLYDELILRLQSDSLGLKDKKKDKTLEQVHLIKTSSSLKSLCEDKKKYDNRLEQLIDQLDRMDVYHQKTSMEKHISKKQEALVSTQDKLDDETKRLKSLEEQLENTKSKLSSDVNAAFEENIEINFR</sequence>
<evidence type="ECO:0000313" key="4">
    <source>
        <dbReference type="EMBL" id="SMH33290.1"/>
    </source>
</evidence>
<dbReference type="RefSeq" id="WP_072358993.1">
    <property type="nucleotide sequence ID" value="NZ_FXBN01000001.1"/>
</dbReference>
<gene>
    <name evidence="3" type="ORF">EFE41_01665</name>
    <name evidence="2" type="ORF">MPF_0661</name>
    <name evidence="4" type="ORF">SAMN06264941_0683</name>
</gene>